<dbReference type="EMBL" id="JAPDGR010000488">
    <property type="protein sequence ID" value="KAJ2989816.1"/>
    <property type="molecule type" value="Genomic_DNA"/>
</dbReference>
<evidence type="ECO:0000313" key="1">
    <source>
        <dbReference type="EMBL" id="KAJ2989816.1"/>
    </source>
</evidence>
<organism evidence="1 2">
    <name type="scientific">Xylaria curta</name>
    <dbReference type="NCBI Taxonomy" id="42375"/>
    <lineage>
        <taxon>Eukaryota</taxon>
        <taxon>Fungi</taxon>
        <taxon>Dikarya</taxon>
        <taxon>Ascomycota</taxon>
        <taxon>Pezizomycotina</taxon>
        <taxon>Sordariomycetes</taxon>
        <taxon>Xylariomycetidae</taxon>
        <taxon>Xylariales</taxon>
        <taxon>Xylariaceae</taxon>
        <taxon>Xylaria</taxon>
    </lineage>
</organism>
<protein>
    <submittedName>
        <fullName evidence="1">Uncharacterized protein</fullName>
    </submittedName>
</protein>
<gene>
    <name evidence="1" type="ORF">NUW58_g3277</name>
</gene>
<dbReference type="Proteomes" id="UP001143856">
    <property type="component" value="Unassembled WGS sequence"/>
</dbReference>
<comment type="caution">
    <text evidence="1">The sequence shown here is derived from an EMBL/GenBank/DDBJ whole genome shotgun (WGS) entry which is preliminary data.</text>
</comment>
<keyword evidence="2" id="KW-1185">Reference proteome</keyword>
<reference evidence="1" key="1">
    <citation type="submission" date="2022-10" db="EMBL/GenBank/DDBJ databases">
        <title>Genome Sequence of Xylaria curta.</title>
        <authorList>
            <person name="Buettner E."/>
        </authorList>
    </citation>
    <scope>NUCLEOTIDE SEQUENCE</scope>
    <source>
        <strain evidence="1">Babe10</strain>
    </source>
</reference>
<evidence type="ECO:0000313" key="2">
    <source>
        <dbReference type="Proteomes" id="UP001143856"/>
    </source>
</evidence>
<accession>A0ACC1PCA2</accession>
<sequence length="730" mass="81490">MGSQLVQTQWSLNETSNSVYGLTRGILEAATSDNVQPLAIMACEQFGNTLAISRETRRRIETTVLPTPEPITLQFLKAKVGFKKHDCAVQLGSNQAGLRFISLAAALISSIEASYCAEALMLMLEETTSDTRLLPTTRHLRELMSSLEARCRRSGFADTVLGYNSIITGTRRANGDDVHYRATHIPDSKGLAALVDACRHLQRVTDDELSSVEVEAGDCAAWVAAFAKWSLEVPPSIYSADGTPIISQPGSQLNIRILAYTTYYSSSDAPNMRITKRYKLDSIRSLVTQFSSHNDSNYRVGIQTYGNTLREFIGDKRDSHIIFTALPLAIKLVRERIRSDPGLVLSSTSGLGNGQDFAVALPNTLPDNDVIFGTISLTFGLEPDFPFQSLASLESFRDLPEVDHCFLVYDDQNKFGVVKSDLLRTPWWRDSSLSERYVAEPHRLILPDFIWKLSDVCSSILALSLFYNVEGLYFNLPSWFATHPEKNDLSLEIYGVLRGKDGSINNFDMKIERKLNNLLLNPIRDGSLIDDEGKRTIVSSSATHVFWLSILDNLALGSNGYRRITSIPGRLIHGRETYNNIWPNDIFRNNIKDTKESYELPVSAAQNIFSNLKTQWNLSDFLGILRGDLSLIDRRKPKTELSAIDPLQTLEMMASSILMPSWRYLDPCGAYEGEYLMRQGQLNIFPTGGVGELQFYCLGWLGMEVKGTSPRPVVVVRQRACFDCCVASSS</sequence>
<proteinExistence type="predicted"/>
<name>A0ACC1PCA2_9PEZI</name>